<organism evidence="3 4">
    <name type="scientific">Oceanospirillum sediminis</name>
    <dbReference type="NCBI Taxonomy" id="2760088"/>
    <lineage>
        <taxon>Bacteria</taxon>
        <taxon>Pseudomonadati</taxon>
        <taxon>Pseudomonadota</taxon>
        <taxon>Gammaproteobacteria</taxon>
        <taxon>Oceanospirillales</taxon>
        <taxon>Oceanospirillaceae</taxon>
        <taxon>Oceanospirillum</taxon>
    </lineage>
</organism>
<dbReference type="PANTHER" id="PTHR33279">
    <property type="entry name" value="SULFUR CARRIER PROTEIN YEDF-RELATED"/>
    <property type="match status" value="1"/>
</dbReference>
<dbReference type="EMBL" id="JACJFM010000002">
    <property type="protein sequence ID" value="MBB1485556.1"/>
    <property type="molecule type" value="Genomic_DNA"/>
</dbReference>
<proteinExistence type="inferred from homology"/>
<keyword evidence="3" id="KW-0808">Transferase</keyword>
<dbReference type="AlphaFoldDB" id="A0A839IMN2"/>
<dbReference type="Proteomes" id="UP000565262">
    <property type="component" value="Unassembled WGS sequence"/>
</dbReference>
<dbReference type="PANTHER" id="PTHR33279:SF6">
    <property type="entry name" value="SULFUR CARRIER PROTEIN YEDF-RELATED"/>
    <property type="match status" value="1"/>
</dbReference>
<dbReference type="GO" id="GO:0016740">
    <property type="term" value="F:transferase activity"/>
    <property type="evidence" value="ECO:0007669"/>
    <property type="project" value="UniProtKB-KW"/>
</dbReference>
<dbReference type="InterPro" id="IPR036868">
    <property type="entry name" value="TusA-like_sf"/>
</dbReference>
<dbReference type="SUPFAM" id="SSF64307">
    <property type="entry name" value="SirA-like"/>
    <property type="match status" value="1"/>
</dbReference>
<dbReference type="Gene3D" id="3.30.110.40">
    <property type="entry name" value="TusA-like domain"/>
    <property type="match status" value="1"/>
</dbReference>
<evidence type="ECO:0000259" key="2">
    <source>
        <dbReference type="PROSITE" id="PS01148"/>
    </source>
</evidence>
<sequence length="79" mass="9203">MSVDQELDTRGLHCPMPLLKAKLSLNQMQENQVLRVVATDAGSWDDFEAFLRQSPHTLLERVKQQDEFIYWIQKGNQES</sequence>
<feature type="domain" description="UPF0033" evidence="2">
    <location>
        <begin position="7"/>
        <end position="31"/>
    </location>
</feature>
<comment type="caution">
    <text evidence="3">The sequence shown here is derived from an EMBL/GenBank/DDBJ whole genome shotgun (WGS) entry which is preliminary data.</text>
</comment>
<gene>
    <name evidence="3" type="ORF">H4O21_02890</name>
</gene>
<dbReference type="CDD" id="cd00291">
    <property type="entry name" value="SirA_YedF_YeeD"/>
    <property type="match status" value="1"/>
</dbReference>
<dbReference type="Pfam" id="PF01206">
    <property type="entry name" value="TusA"/>
    <property type="match status" value="1"/>
</dbReference>
<dbReference type="InterPro" id="IPR001455">
    <property type="entry name" value="TusA-like"/>
</dbReference>
<protein>
    <submittedName>
        <fullName evidence="3">Sulfurtransferase TusA family protein</fullName>
    </submittedName>
</protein>
<keyword evidence="4" id="KW-1185">Reference proteome</keyword>
<evidence type="ECO:0000256" key="1">
    <source>
        <dbReference type="ARBA" id="ARBA00008984"/>
    </source>
</evidence>
<comment type="similarity">
    <text evidence="1">Belongs to the sulfur carrier protein TusA family.</text>
</comment>
<reference evidence="3 4" key="1">
    <citation type="submission" date="2020-08" db="EMBL/GenBank/DDBJ databases">
        <title>Oceanospirillum sp. nov. isolated from marine sediment.</title>
        <authorList>
            <person name="Ji X."/>
        </authorList>
    </citation>
    <scope>NUCLEOTIDE SEQUENCE [LARGE SCALE GENOMIC DNA]</scope>
    <source>
        <strain evidence="3 4">D5</strain>
    </source>
</reference>
<evidence type="ECO:0000313" key="4">
    <source>
        <dbReference type="Proteomes" id="UP000565262"/>
    </source>
</evidence>
<accession>A0A839IMN2</accession>
<name>A0A839IMN2_9GAMM</name>
<evidence type="ECO:0000313" key="3">
    <source>
        <dbReference type="EMBL" id="MBB1485556.1"/>
    </source>
</evidence>
<dbReference type="PROSITE" id="PS01148">
    <property type="entry name" value="UPF0033"/>
    <property type="match status" value="1"/>
</dbReference>